<dbReference type="GO" id="GO:0015074">
    <property type="term" value="P:DNA integration"/>
    <property type="evidence" value="ECO:0007669"/>
    <property type="project" value="UniProtKB-KW"/>
</dbReference>
<dbReference type="GO" id="GO:0006310">
    <property type="term" value="P:DNA recombination"/>
    <property type="evidence" value="ECO:0007669"/>
    <property type="project" value="UniProtKB-KW"/>
</dbReference>
<keyword evidence="3" id="KW-0238">DNA-binding</keyword>
<dbReference type="PROSITE" id="PS51898">
    <property type="entry name" value="TYR_RECOMBINASE"/>
    <property type="match status" value="1"/>
</dbReference>
<dbReference type="InterPro" id="IPR011010">
    <property type="entry name" value="DNA_brk_join_enz"/>
</dbReference>
<dbReference type="Pfam" id="PF00589">
    <property type="entry name" value="Phage_integrase"/>
    <property type="match status" value="1"/>
</dbReference>
<sequence length="306" mass="34991">MTDLKNALEQYLSLRRSLGYHLTTQERRLRNFVEYARVCGEPYITSKLAVEWAGHQCGPASWSSRLSTIRSFARHVAVVEPRTEVPPSGIFPPQRRPRPYIYSDDQISDLLATMLVLYPKSLRGRTLHCFFGLIASSGLRFSEAFLLERDDVDLNAGVLTIRQTKFGKSRIVPLHPTTTEVLARYATERDVSPARRAGRLFFTGVYGRALNHWNTCDAFVTWTRKAGLRAPDSRQGPRIHDLRHTFAVRALLNWYEQGEDVARRLPELSTYLGHTHVRDTYWYLSAHPALLNHAKLLLEASWEATA</sequence>
<reference evidence="6 7" key="1">
    <citation type="submission" date="2019-03" db="EMBL/GenBank/DDBJ databases">
        <title>Genomic Encyclopedia of Type Strains, Phase IV (KMG-IV): sequencing the most valuable type-strain genomes for metagenomic binning, comparative biology and taxonomic classification.</title>
        <authorList>
            <person name="Goeker M."/>
        </authorList>
    </citation>
    <scope>NUCLEOTIDE SEQUENCE [LARGE SCALE GENOMIC DNA]</scope>
    <source>
        <strain evidence="6 7">DSM 18401</strain>
    </source>
</reference>
<evidence type="ECO:0000256" key="3">
    <source>
        <dbReference type="ARBA" id="ARBA00023125"/>
    </source>
</evidence>
<gene>
    <name evidence="6" type="ORF">EV665_1562</name>
</gene>
<keyword evidence="4" id="KW-0233">DNA recombination</keyword>
<dbReference type="Proteomes" id="UP000295351">
    <property type="component" value="Unassembled WGS sequence"/>
</dbReference>
<evidence type="ECO:0000313" key="7">
    <source>
        <dbReference type="Proteomes" id="UP000295351"/>
    </source>
</evidence>
<dbReference type="PANTHER" id="PTHR30349">
    <property type="entry name" value="PHAGE INTEGRASE-RELATED"/>
    <property type="match status" value="1"/>
</dbReference>
<protein>
    <submittedName>
        <fullName evidence="6">Site-specific recombinase XerD</fullName>
    </submittedName>
</protein>
<evidence type="ECO:0000313" key="6">
    <source>
        <dbReference type="EMBL" id="TCN31113.1"/>
    </source>
</evidence>
<proteinExistence type="inferred from homology"/>
<dbReference type="EMBL" id="SLVX01000056">
    <property type="protein sequence ID" value="TCN31113.1"/>
    <property type="molecule type" value="Genomic_DNA"/>
</dbReference>
<comment type="similarity">
    <text evidence="1">Belongs to the 'phage' integrase family.</text>
</comment>
<dbReference type="SUPFAM" id="SSF56349">
    <property type="entry name" value="DNA breaking-rejoining enzymes"/>
    <property type="match status" value="1"/>
</dbReference>
<organism evidence="6 7">
    <name type="scientific">Shinella granuli</name>
    <dbReference type="NCBI Taxonomy" id="323621"/>
    <lineage>
        <taxon>Bacteria</taxon>
        <taxon>Pseudomonadati</taxon>
        <taxon>Pseudomonadota</taxon>
        <taxon>Alphaproteobacteria</taxon>
        <taxon>Hyphomicrobiales</taxon>
        <taxon>Rhizobiaceae</taxon>
        <taxon>Shinella</taxon>
    </lineage>
</organism>
<evidence type="ECO:0000259" key="5">
    <source>
        <dbReference type="PROSITE" id="PS51898"/>
    </source>
</evidence>
<dbReference type="PANTHER" id="PTHR30349:SF41">
    <property type="entry name" value="INTEGRASE_RECOMBINASE PROTEIN MJ0367-RELATED"/>
    <property type="match status" value="1"/>
</dbReference>
<dbReference type="AlphaFoldDB" id="A0A4R2BW05"/>
<dbReference type="InterPro" id="IPR050090">
    <property type="entry name" value="Tyrosine_recombinase_XerCD"/>
</dbReference>
<keyword evidence="2" id="KW-0229">DNA integration</keyword>
<evidence type="ECO:0000256" key="1">
    <source>
        <dbReference type="ARBA" id="ARBA00008857"/>
    </source>
</evidence>
<comment type="caution">
    <text evidence="6">The sequence shown here is derived from an EMBL/GenBank/DDBJ whole genome shotgun (WGS) entry which is preliminary data.</text>
</comment>
<evidence type="ECO:0000256" key="4">
    <source>
        <dbReference type="ARBA" id="ARBA00023172"/>
    </source>
</evidence>
<name>A0A4R2BW05_SHIGR</name>
<dbReference type="GO" id="GO:0003677">
    <property type="term" value="F:DNA binding"/>
    <property type="evidence" value="ECO:0007669"/>
    <property type="project" value="UniProtKB-KW"/>
</dbReference>
<dbReference type="RefSeq" id="WP_133037155.1">
    <property type="nucleotide sequence ID" value="NZ_BAABEI010000003.1"/>
</dbReference>
<dbReference type="Gene3D" id="1.10.443.10">
    <property type="entry name" value="Intergrase catalytic core"/>
    <property type="match status" value="1"/>
</dbReference>
<keyword evidence="7" id="KW-1185">Reference proteome</keyword>
<accession>A0A4R2BW05</accession>
<evidence type="ECO:0000256" key="2">
    <source>
        <dbReference type="ARBA" id="ARBA00022908"/>
    </source>
</evidence>
<dbReference type="InterPro" id="IPR002104">
    <property type="entry name" value="Integrase_catalytic"/>
</dbReference>
<dbReference type="InterPro" id="IPR013762">
    <property type="entry name" value="Integrase-like_cat_sf"/>
</dbReference>
<feature type="domain" description="Tyr recombinase" evidence="5">
    <location>
        <begin position="97"/>
        <end position="298"/>
    </location>
</feature>